<comment type="caution">
    <text evidence="1">The sequence shown here is derived from an EMBL/GenBank/DDBJ whole genome shotgun (WGS) entry which is preliminary data.</text>
</comment>
<proteinExistence type="predicted"/>
<name>A0ABR1D496_NECAM</name>
<reference evidence="1 2" key="1">
    <citation type="submission" date="2023-08" db="EMBL/GenBank/DDBJ databases">
        <title>A Necator americanus chromosomal reference genome.</title>
        <authorList>
            <person name="Ilik V."/>
            <person name="Petrzelkova K.J."/>
            <person name="Pardy F."/>
            <person name="Fuh T."/>
            <person name="Niatou-Singa F.S."/>
            <person name="Gouil Q."/>
            <person name="Baker L."/>
            <person name="Ritchie M.E."/>
            <person name="Jex A.R."/>
            <person name="Gazzola D."/>
            <person name="Li H."/>
            <person name="Toshio Fujiwara R."/>
            <person name="Zhan B."/>
            <person name="Aroian R.V."/>
            <person name="Pafco B."/>
            <person name="Schwarz E.M."/>
        </authorList>
    </citation>
    <scope>NUCLEOTIDE SEQUENCE [LARGE SCALE GENOMIC DNA]</scope>
    <source>
        <strain evidence="1 2">Aroian</strain>
        <tissue evidence="1">Whole animal</tissue>
    </source>
</reference>
<gene>
    <name evidence="1" type="primary">Necator_chrIII.g12410</name>
    <name evidence="1" type="ORF">RB195_011644</name>
</gene>
<dbReference type="Proteomes" id="UP001303046">
    <property type="component" value="Unassembled WGS sequence"/>
</dbReference>
<keyword evidence="2" id="KW-1185">Reference proteome</keyword>
<evidence type="ECO:0000313" key="1">
    <source>
        <dbReference type="EMBL" id="KAK6745060.1"/>
    </source>
</evidence>
<accession>A0ABR1D496</accession>
<dbReference type="EMBL" id="JAVFWL010000003">
    <property type="protein sequence ID" value="KAK6745060.1"/>
    <property type="molecule type" value="Genomic_DNA"/>
</dbReference>
<protein>
    <submittedName>
        <fullName evidence="1">Uncharacterized protein</fullName>
    </submittedName>
</protein>
<evidence type="ECO:0000313" key="2">
    <source>
        <dbReference type="Proteomes" id="UP001303046"/>
    </source>
</evidence>
<organism evidence="1 2">
    <name type="scientific">Necator americanus</name>
    <name type="common">Human hookworm</name>
    <dbReference type="NCBI Taxonomy" id="51031"/>
    <lineage>
        <taxon>Eukaryota</taxon>
        <taxon>Metazoa</taxon>
        <taxon>Ecdysozoa</taxon>
        <taxon>Nematoda</taxon>
        <taxon>Chromadorea</taxon>
        <taxon>Rhabditida</taxon>
        <taxon>Rhabditina</taxon>
        <taxon>Rhabditomorpha</taxon>
        <taxon>Strongyloidea</taxon>
        <taxon>Ancylostomatidae</taxon>
        <taxon>Bunostominae</taxon>
        <taxon>Necator</taxon>
    </lineage>
</organism>
<sequence length="66" mass="7483">MTHITLQSSRNHLIPIRRAAFSFSNRRPATKTQQTFDDGTLNTKTVSSQNLVEEWIMDGETGKCSE</sequence>